<sequence>MCPFDTISYLGGEGKGKILEHGHKTVCFCYLVRILIRTSSVKAEVPVFQETQRPELMIAVLFVIGLFAVRKKKNFSVKAEVPVVQENTTTRVNDYRSFVTELLALKKVIRSVFSNWVALLLSF</sequence>
<protein>
    <recommendedName>
        <fullName evidence="3">PEP-CTERM sorting domain-containing protein</fullName>
    </recommendedName>
</protein>
<evidence type="ECO:0008006" key="3">
    <source>
        <dbReference type="Google" id="ProtNLM"/>
    </source>
</evidence>
<proteinExistence type="predicted"/>
<keyword evidence="2" id="KW-1185">Reference proteome</keyword>
<gene>
    <name evidence="1" type="ORF">CEXT_105601</name>
</gene>
<name>A0AAV4PZ44_CAEEX</name>
<comment type="caution">
    <text evidence="1">The sequence shown here is derived from an EMBL/GenBank/DDBJ whole genome shotgun (WGS) entry which is preliminary data.</text>
</comment>
<evidence type="ECO:0000313" key="2">
    <source>
        <dbReference type="Proteomes" id="UP001054945"/>
    </source>
</evidence>
<evidence type="ECO:0000313" key="1">
    <source>
        <dbReference type="EMBL" id="GIY01479.1"/>
    </source>
</evidence>
<dbReference type="AlphaFoldDB" id="A0AAV4PZ44"/>
<dbReference type="EMBL" id="BPLR01005327">
    <property type="protein sequence ID" value="GIY01479.1"/>
    <property type="molecule type" value="Genomic_DNA"/>
</dbReference>
<accession>A0AAV4PZ44</accession>
<dbReference type="Proteomes" id="UP001054945">
    <property type="component" value="Unassembled WGS sequence"/>
</dbReference>
<organism evidence="1 2">
    <name type="scientific">Caerostris extrusa</name>
    <name type="common">Bark spider</name>
    <name type="synonym">Caerostris bankana</name>
    <dbReference type="NCBI Taxonomy" id="172846"/>
    <lineage>
        <taxon>Eukaryota</taxon>
        <taxon>Metazoa</taxon>
        <taxon>Ecdysozoa</taxon>
        <taxon>Arthropoda</taxon>
        <taxon>Chelicerata</taxon>
        <taxon>Arachnida</taxon>
        <taxon>Araneae</taxon>
        <taxon>Araneomorphae</taxon>
        <taxon>Entelegynae</taxon>
        <taxon>Araneoidea</taxon>
        <taxon>Araneidae</taxon>
        <taxon>Caerostris</taxon>
    </lineage>
</organism>
<reference evidence="1 2" key="1">
    <citation type="submission" date="2021-06" db="EMBL/GenBank/DDBJ databases">
        <title>Caerostris extrusa draft genome.</title>
        <authorList>
            <person name="Kono N."/>
            <person name="Arakawa K."/>
        </authorList>
    </citation>
    <scope>NUCLEOTIDE SEQUENCE [LARGE SCALE GENOMIC DNA]</scope>
</reference>